<name>A0A9E6R805_9HYPH</name>
<dbReference type="KEGG" id="cmet:K6K41_25260"/>
<accession>A0A9E6R805</accession>
<organism evidence="2 3">
    <name type="scientific">Chenggangzhangella methanolivorans</name>
    <dbReference type="NCBI Taxonomy" id="1437009"/>
    <lineage>
        <taxon>Bacteria</taxon>
        <taxon>Pseudomonadati</taxon>
        <taxon>Pseudomonadota</taxon>
        <taxon>Alphaproteobacteria</taxon>
        <taxon>Hyphomicrobiales</taxon>
        <taxon>Methylopilaceae</taxon>
        <taxon>Chenggangzhangella</taxon>
    </lineage>
</organism>
<proteinExistence type="predicted"/>
<evidence type="ECO:0000313" key="3">
    <source>
        <dbReference type="Proteomes" id="UP000825701"/>
    </source>
</evidence>
<protein>
    <submittedName>
        <fullName evidence="2">Uncharacterized protein</fullName>
    </submittedName>
</protein>
<keyword evidence="1" id="KW-1133">Transmembrane helix</keyword>
<evidence type="ECO:0000313" key="2">
    <source>
        <dbReference type="EMBL" id="QZN99905.1"/>
    </source>
</evidence>
<feature type="transmembrane region" description="Helical" evidence="1">
    <location>
        <begin position="88"/>
        <end position="107"/>
    </location>
</feature>
<keyword evidence="3" id="KW-1185">Reference proteome</keyword>
<reference evidence="2" key="1">
    <citation type="submission" date="2021-08" db="EMBL/GenBank/DDBJ databases">
        <authorList>
            <person name="Zhang H."/>
            <person name="Xu M."/>
            <person name="Yu Z."/>
            <person name="Yang L."/>
            <person name="Cai Y."/>
        </authorList>
    </citation>
    <scope>NUCLEOTIDE SEQUENCE</scope>
    <source>
        <strain evidence="2">CHL1</strain>
    </source>
</reference>
<dbReference type="EMBL" id="CP081869">
    <property type="protein sequence ID" value="QZN99905.1"/>
    <property type="molecule type" value="Genomic_DNA"/>
</dbReference>
<sequence length="141" mass="15452">MSKPPYEPPAQSVFGQVVDAFLVLALVLVTLYLPLLLGLAGGGVDVKTFDAPTWEALGQNAAMAEQWTKLGFDPAKAAEIIGKRFDYAFSWGALIATIVVIVGYFAFMLRWSDKEYRDVIAERFADGDGPAEPIRRQVPND</sequence>
<dbReference type="Proteomes" id="UP000825701">
    <property type="component" value="Chromosome"/>
</dbReference>
<dbReference type="AlphaFoldDB" id="A0A9E6R805"/>
<keyword evidence="1" id="KW-0472">Membrane</keyword>
<feature type="transmembrane region" description="Helical" evidence="1">
    <location>
        <begin position="21"/>
        <end position="44"/>
    </location>
</feature>
<dbReference type="RefSeq" id="WP_261403029.1">
    <property type="nucleotide sequence ID" value="NZ_CP081869.1"/>
</dbReference>
<gene>
    <name evidence="2" type="ORF">K6K41_25260</name>
</gene>
<evidence type="ECO:0000256" key="1">
    <source>
        <dbReference type="SAM" id="Phobius"/>
    </source>
</evidence>
<keyword evidence="1" id="KW-0812">Transmembrane</keyword>